<feature type="transmembrane region" description="Helical" evidence="8">
    <location>
        <begin position="68"/>
        <end position="88"/>
    </location>
</feature>
<evidence type="ECO:0000313" key="9">
    <source>
        <dbReference type="EMBL" id="AMB60155.1"/>
    </source>
</evidence>
<organism evidence="9 10">
    <name type="scientific">Microterricola viridarii</name>
    <dbReference type="NCBI Taxonomy" id="412690"/>
    <lineage>
        <taxon>Bacteria</taxon>
        <taxon>Bacillati</taxon>
        <taxon>Actinomycetota</taxon>
        <taxon>Actinomycetes</taxon>
        <taxon>Micrococcales</taxon>
        <taxon>Microbacteriaceae</taxon>
        <taxon>Microterricola</taxon>
    </lineage>
</organism>
<keyword evidence="3" id="KW-0813">Transport</keyword>
<accession>A0A109QY99</accession>
<reference evidence="10" key="2">
    <citation type="submission" date="2016-01" db="EMBL/GenBank/DDBJ databases">
        <title>First complete genome sequence of a species in the genus Microterricola, an extremophilic cold active enzyme producing strain ERGS5:02 isolated from Sikkim Himalaya.</title>
        <authorList>
            <person name="Kumar R."/>
            <person name="Singh D."/>
            <person name="Swarnkar M.K."/>
        </authorList>
    </citation>
    <scope>NUCLEOTIDE SEQUENCE [LARGE SCALE GENOMIC DNA]</scope>
    <source>
        <strain evidence="10">ERGS5:02</strain>
    </source>
</reference>
<feature type="transmembrane region" description="Helical" evidence="8">
    <location>
        <begin position="94"/>
        <end position="112"/>
    </location>
</feature>
<feature type="transmembrane region" description="Helical" evidence="8">
    <location>
        <begin position="31"/>
        <end position="56"/>
    </location>
</feature>
<keyword evidence="4 8" id="KW-1003">Cell membrane</keyword>
<evidence type="ECO:0000256" key="6">
    <source>
        <dbReference type="ARBA" id="ARBA00022989"/>
    </source>
</evidence>
<proteinExistence type="inferred from homology"/>
<keyword evidence="7 8" id="KW-0472">Membrane</keyword>
<dbReference type="KEGG" id="mvd:AWU67_16255"/>
<keyword evidence="6 8" id="KW-1133">Transmembrane helix</keyword>
<evidence type="ECO:0000313" key="10">
    <source>
        <dbReference type="Proteomes" id="UP000058305"/>
    </source>
</evidence>
<dbReference type="InterPro" id="IPR002781">
    <property type="entry name" value="TM_pro_TauE-like"/>
</dbReference>
<feature type="transmembrane region" description="Helical" evidence="8">
    <location>
        <begin position="124"/>
        <end position="152"/>
    </location>
</feature>
<feature type="transmembrane region" description="Helical" evidence="8">
    <location>
        <begin position="194"/>
        <end position="212"/>
    </location>
</feature>
<gene>
    <name evidence="9" type="ORF">AWU67_16255</name>
</gene>
<feature type="transmembrane region" description="Helical" evidence="8">
    <location>
        <begin position="164"/>
        <end position="182"/>
    </location>
</feature>
<evidence type="ECO:0000256" key="2">
    <source>
        <dbReference type="ARBA" id="ARBA00009142"/>
    </source>
</evidence>
<protein>
    <recommendedName>
        <fullName evidence="8">Probable membrane transporter protein</fullName>
    </recommendedName>
</protein>
<evidence type="ECO:0000256" key="4">
    <source>
        <dbReference type="ARBA" id="ARBA00022475"/>
    </source>
</evidence>
<keyword evidence="10" id="KW-1185">Reference proteome</keyword>
<sequence length="246" mass="25534">MFALVVVSVLLGAFAQRITGMGFALVVSPMLVILLGPFDGVLIVNLCGVLSSLLIIPRVWKHIEWRTFVWLAVPALLAIVPGSLLAATLGGPQLQLGVGLLVIAALTVSLVVTRTEHTIPRRPAAIVAGAASGFMNTAAGVGGPALSVYAVLTRWPQAQFAATLQPYFVVIGSASLLTKFVFSGGALPQLEASSWLFVVLALLAGLGLGELLHTRISHRAARTAVIWIAYLGGTAAVVDGALELLG</sequence>
<comment type="subcellular location">
    <subcellularLocation>
        <location evidence="1 8">Cell membrane</location>
        <topology evidence="1 8">Multi-pass membrane protein</topology>
    </subcellularLocation>
</comment>
<dbReference type="PANTHER" id="PTHR30269">
    <property type="entry name" value="TRANSMEMBRANE PROTEIN YFCA"/>
    <property type="match status" value="1"/>
</dbReference>
<dbReference type="PANTHER" id="PTHR30269:SF37">
    <property type="entry name" value="MEMBRANE TRANSPORTER PROTEIN"/>
    <property type="match status" value="1"/>
</dbReference>
<evidence type="ECO:0000256" key="7">
    <source>
        <dbReference type="ARBA" id="ARBA00023136"/>
    </source>
</evidence>
<dbReference type="InterPro" id="IPR052017">
    <property type="entry name" value="TSUP"/>
</dbReference>
<evidence type="ECO:0000256" key="3">
    <source>
        <dbReference type="ARBA" id="ARBA00022448"/>
    </source>
</evidence>
<keyword evidence="5 8" id="KW-0812">Transmembrane</keyword>
<evidence type="ECO:0000256" key="8">
    <source>
        <dbReference type="RuleBase" id="RU363041"/>
    </source>
</evidence>
<feature type="transmembrane region" description="Helical" evidence="8">
    <location>
        <begin position="224"/>
        <end position="245"/>
    </location>
</feature>
<evidence type="ECO:0000256" key="5">
    <source>
        <dbReference type="ARBA" id="ARBA00022692"/>
    </source>
</evidence>
<dbReference type="RefSeq" id="WP_067231506.1">
    <property type="nucleotide sequence ID" value="NZ_CP014145.1"/>
</dbReference>
<dbReference type="GO" id="GO:0005886">
    <property type="term" value="C:plasma membrane"/>
    <property type="evidence" value="ECO:0007669"/>
    <property type="project" value="UniProtKB-SubCell"/>
</dbReference>
<dbReference type="Pfam" id="PF01925">
    <property type="entry name" value="TauE"/>
    <property type="match status" value="1"/>
</dbReference>
<name>A0A109QY99_9MICO</name>
<comment type="similarity">
    <text evidence="2 8">Belongs to the 4-toluene sulfonate uptake permease (TSUP) (TC 2.A.102) family.</text>
</comment>
<reference evidence="9 10" key="1">
    <citation type="journal article" date="2016" name="J. Biotechnol.">
        <title>First complete genome sequence of a species in the genus Microterricola, an extremophilic cold active enzyme producing bacterial strain ERGS5:02 isolated from Sikkim Himalaya.</title>
        <authorList>
            <person name="Himanshu"/>
            <person name="Swarnkar M.K."/>
            <person name="Singh D."/>
            <person name="Kumar R."/>
        </authorList>
    </citation>
    <scope>NUCLEOTIDE SEQUENCE [LARGE SCALE GENOMIC DNA]</scope>
    <source>
        <strain evidence="9 10">ERGS5:02</strain>
    </source>
</reference>
<dbReference type="AlphaFoldDB" id="A0A109QY99"/>
<evidence type="ECO:0000256" key="1">
    <source>
        <dbReference type="ARBA" id="ARBA00004651"/>
    </source>
</evidence>
<dbReference type="Proteomes" id="UP000058305">
    <property type="component" value="Chromosome"/>
</dbReference>
<dbReference type="EMBL" id="CP014145">
    <property type="protein sequence ID" value="AMB60155.1"/>
    <property type="molecule type" value="Genomic_DNA"/>
</dbReference>
<dbReference type="OrthoDB" id="3872971at2"/>